<dbReference type="SUPFAM" id="SSF55486">
    <property type="entry name" value="Metalloproteases ('zincins'), catalytic domain"/>
    <property type="match status" value="1"/>
</dbReference>
<protein>
    <submittedName>
        <fullName evidence="4">DUF5117 domain-containing protein</fullName>
    </submittedName>
</protein>
<feature type="domain" description="EcxA zinc-binding" evidence="2">
    <location>
        <begin position="362"/>
        <end position="668"/>
    </location>
</feature>
<dbReference type="InterPro" id="IPR033413">
    <property type="entry name" value="DUF5117"/>
</dbReference>
<dbReference type="Proteomes" id="UP000289792">
    <property type="component" value="Unassembled WGS sequence"/>
</dbReference>
<accession>A0A4Q0XFT3</accession>
<dbReference type="Pfam" id="PF16313">
    <property type="entry name" value="DUF4953"/>
    <property type="match status" value="1"/>
</dbReference>
<dbReference type="EMBL" id="SDDZ01000006">
    <property type="protein sequence ID" value="RXJ49553.1"/>
    <property type="molecule type" value="Genomic_DNA"/>
</dbReference>
<dbReference type="Pfam" id="PF17148">
    <property type="entry name" value="DUF5117"/>
    <property type="match status" value="1"/>
</dbReference>
<dbReference type="AlphaFoldDB" id="A0A4Q0XFT3"/>
<feature type="chain" id="PRO_5020758190" evidence="1">
    <location>
        <begin position="21"/>
        <end position="755"/>
    </location>
</feature>
<evidence type="ECO:0000313" key="4">
    <source>
        <dbReference type="EMBL" id="RXJ49553.1"/>
    </source>
</evidence>
<comment type="caution">
    <text evidence="4">The sequence shown here is derived from an EMBL/GenBank/DDBJ whole genome shotgun (WGS) entry which is preliminary data.</text>
</comment>
<evidence type="ECO:0000313" key="5">
    <source>
        <dbReference type="Proteomes" id="UP000289792"/>
    </source>
</evidence>
<sequence length="755" mass="88088">MKLFFLICLWIIGAPHTMSALEKSPKQAFMTTSIKNNQLYLNIPDHLLDKPMLFVRYEQNTNRQYMQVVWSLYMNQLILKAPAIQSTAGITLPIGEKLTLKENILAVFPLNNTHPQWRGLTINITDFLLTQNIEWSPGYSESMVPSITMLMESKDLIDEVIVKINKGLIQNNIKISVPMHYAFCMLPDPMPARHYDYRMGFFNEKLNDISYLPHNSIANISRWRLEKLHKYKEISVPKKPITFIMSPDIPHKWRPFVRAGIEEWLPAFEAAGFKDALVIQENDSLSEWQTKSIHTSMIYWQSGYNFRGEERGGYGGTIANIIDERTGEILKSDVFIGNSREAYSERYFIRAAPLDKRAQKFPFPDELLGELYQSLVAHEVGHSFGLMDSHYGQNAYPIEKMNDISWLASMGHTPSVMNYTRQNNVAQPKDSIPPNLLNQKVGPTDRYMIKWGYMEFSPEISEMEEEAVLESLIRLQDSIPWYRHSRSSNGMGPGTTYEVVDCRNVVQSTIMVLKNLERVMELIPEACSNQKDNARMERLYESTLDLWNNKMLQVVYLVGGYDIHMKPTNLSGSRYEPISMDYQMKSLEFLMQHVLYPPKWLTNPPFETRINYTVNRDMILQYQTLLVFELLNPLRMKRLEYMNDMNGFDGIYKRFFTSLQLGVFRELYDGSRNVPRRKQEIQLTYLDFLVRNVNKERINISIEEKNYDYTDYSKGLMLEQLMDIKNDIKRKLKQYKGNVSVGHWNNCLLSLQEIP</sequence>
<dbReference type="PANTHER" id="PTHR38478">
    <property type="entry name" value="PEPTIDASE M1A AND M12B"/>
    <property type="match status" value="1"/>
</dbReference>
<evidence type="ECO:0000259" key="3">
    <source>
        <dbReference type="Pfam" id="PF17148"/>
    </source>
</evidence>
<name>A0A4Q0XFT3_9FLAO</name>
<feature type="domain" description="DUF5117" evidence="3">
    <location>
        <begin position="102"/>
        <end position="227"/>
    </location>
</feature>
<keyword evidence="1" id="KW-0732">Signal</keyword>
<evidence type="ECO:0000256" key="1">
    <source>
        <dbReference type="SAM" id="SignalP"/>
    </source>
</evidence>
<organism evidence="4 5">
    <name type="scientific">Gelidibacter gilvus</name>
    <dbReference type="NCBI Taxonomy" id="59602"/>
    <lineage>
        <taxon>Bacteria</taxon>
        <taxon>Pseudomonadati</taxon>
        <taxon>Bacteroidota</taxon>
        <taxon>Flavobacteriia</taxon>
        <taxon>Flavobacteriales</taxon>
        <taxon>Flavobacteriaceae</taxon>
        <taxon>Gelidibacter</taxon>
    </lineage>
</organism>
<proteinExistence type="predicted"/>
<dbReference type="PANTHER" id="PTHR38478:SF1">
    <property type="entry name" value="ZINC DEPENDENT METALLOPROTEASE DOMAIN LIPOPROTEIN"/>
    <property type="match status" value="1"/>
</dbReference>
<dbReference type="InterPro" id="IPR032534">
    <property type="entry name" value="EcxA_zinc-bd"/>
</dbReference>
<keyword evidence="5" id="KW-1185">Reference proteome</keyword>
<feature type="signal peptide" evidence="1">
    <location>
        <begin position="1"/>
        <end position="20"/>
    </location>
</feature>
<reference evidence="4 5" key="1">
    <citation type="submission" date="2019-01" db="EMBL/GenBank/DDBJ databases">
        <title>Genome sequence of the Antarctic species Gelidibacter gilvus ACAM 158(T).</title>
        <authorList>
            <person name="Bowman J.P."/>
        </authorList>
    </citation>
    <scope>NUCLEOTIDE SEQUENCE [LARGE SCALE GENOMIC DNA]</scope>
    <source>
        <strain evidence="4 5">IC158</strain>
    </source>
</reference>
<dbReference type="OrthoDB" id="9776599at2"/>
<gene>
    <name evidence="4" type="ORF">ESZ48_11090</name>
</gene>
<evidence type="ECO:0000259" key="2">
    <source>
        <dbReference type="Pfam" id="PF16313"/>
    </source>
</evidence>